<keyword evidence="2" id="KW-0732">Signal</keyword>
<keyword evidence="1" id="KW-0472">Membrane</keyword>
<evidence type="ECO:0008006" key="5">
    <source>
        <dbReference type="Google" id="ProtNLM"/>
    </source>
</evidence>
<reference evidence="3 4" key="1">
    <citation type="submission" date="2019-04" db="EMBL/GenBank/DDBJ databases">
        <authorList>
            <person name="Van Vliet M D."/>
        </authorList>
    </citation>
    <scope>NUCLEOTIDE SEQUENCE [LARGE SCALE GENOMIC DNA]</scope>
    <source>
        <strain evidence="3 4">F21</strain>
    </source>
</reference>
<feature type="transmembrane region" description="Helical" evidence="1">
    <location>
        <begin position="263"/>
        <end position="279"/>
    </location>
</feature>
<gene>
    <name evidence="3" type="ORF">SCARR_02904</name>
</gene>
<keyword evidence="4" id="KW-1185">Reference proteome</keyword>
<proteinExistence type="predicted"/>
<keyword evidence="1" id="KW-1133">Transmembrane helix</keyword>
<dbReference type="EMBL" id="CAAHFH010000002">
    <property type="protein sequence ID" value="VGO20837.1"/>
    <property type="molecule type" value="Genomic_DNA"/>
</dbReference>
<evidence type="ECO:0000313" key="4">
    <source>
        <dbReference type="Proteomes" id="UP000346198"/>
    </source>
</evidence>
<dbReference type="AlphaFoldDB" id="A0A6C2UNB8"/>
<evidence type="ECO:0000256" key="2">
    <source>
        <dbReference type="SAM" id="SignalP"/>
    </source>
</evidence>
<evidence type="ECO:0000256" key="1">
    <source>
        <dbReference type="SAM" id="Phobius"/>
    </source>
</evidence>
<feature type="chain" id="PRO_5025367650" description="PEP-CTERM protein-sorting domain-containing protein" evidence="2">
    <location>
        <begin position="21"/>
        <end position="285"/>
    </location>
</feature>
<evidence type="ECO:0000313" key="3">
    <source>
        <dbReference type="EMBL" id="VGO20837.1"/>
    </source>
</evidence>
<dbReference type="Proteomes" id="UP000346198">
    <property type="component" value="Unassembled WGS sequence"/>
</dbReference>
<name>A0A6C2UNB8_9BACT</name>
<accession>A0A6C2UNB8</accession>
<sequence>MKKLLYALSIMALGMTSSHAAYFEVDFTDDERYVDTTAEPSWLENQMPDIGSWSQQYVNNFKVADTAGSGVLALDQSLNRSFKTATFSENIGDGANNFSYYVDFQFTAGSTTVLSGSNKQMFRINARDNTGGKNLFGSLELKDTEGSFNLLLWGVGYDRMSFSANDIGLAVSEGNWVDAESANLRLKIDAEYSGSGNLWNADAALYNLDNSNAEVAAATLSDQDMGGTWTAGTDRKIRFNSGNADQIGDAIFNFDTVAVIPEPASLGMVAVFGGGLLFVRRRFMI</sequence>
<feature type="signal peptide" evidence="2">
    <location>
        <begin position="1"/>
        <end position="20"/>
    </location>
</feature>
<organism evidence="3 4">
    <name type="scientific">Pontiella sulfatireligans</name>
    <dbReference type="NCBI Taxonomy" id="2750658"/>
    <lineage>
        <taxon>Bacteria</taxon>
        <taxon>Pseudomonadati</taxon>
        <taxon>Kiritimatiellota</taxon>
        <taxon>Kiritimatiellia</taxon>
        <taxon>Kiritimatiellales</taxon>
        <taxon>Pontiellaceae</taxon>
        <taxon>Pontiella</taxon>
    </lineage>
</organism>
<protein>
    <recommendedName>
        <fullName evidence="5">PEP-CTERM protein-sorting domain-containing protein</fullName>
    </recommendedName>
</protein>
<dbReference type="RefSeq" id="WP_136062348.1">
    <property type="nucleotide sequence ID" value="NZ_CAAHFH010000002.1"/>
</dbReference>
<keyword evidence="1" id="KW-0812">Transmembrane</keyword>